<dbReference type="Pfam" id="PF02780">
    <property type="entry name" value="Transketolase_C"/>
    <property type="match status" value="1"/>
</dbReference>
<dbReference type="Gene3D" id="3.40.50.970">
    <property type="match status" value="1"/>
</dbReference>
<dbReference type="InterPro" id="IPR033248">
    <property type="entry name" value="Transketolase_C"/>
</dbReference>
<comment type="similarity">
    <text evidence="2">Belongs to the transketolase family.</text>
</comment>
<name>A0A1I4UQP0_9BURK</name>
<dbReference type="PANTHER" id="PTHR43825">
    <property type="entry name" value="PYRUVATE DEHYDROGENASE E1 COMPONENT"/>
    <property type="match status" value="1"/>
</dbReference>
<dbReference type="SUPFAM" id="SSF52518">
    <property type="entry name" value="Thiamin diphosphate-binding fold (THDP-binding)"/>
    <property type="match status" value="1"/>
</dbReference>
<reference evidence="5 6" key="1">
    <citation type="submission" date="2016-10" db="EMBL/GenBank/DDBJ databases">
        <authorList>
            <person name="de Groot N.N."/>
        </authorList>
    </citation>
    <scope>NUCLEOTIDE SEQUENCE [LARGE SCALE GENOMIC DNA]</scope>
    <source>
        <strain evidence="5 6">ATCC 43154</strain>
    </source>
</reference>
<dbReference type="FunFam" id="3.40.50.970:FF:000129">
    <property type="entry name" value="Transketolase"/>
    <property type="match status" value="1"/>
</dbReference>
<dbReference type="InterPro" id="IPR009014">
    <property type="entry name" value="Transketo_C/PFOR_II"/>
</dbReference>
<dbReference type="STRING" id="758825.SAMN02982985_05760"/>
<keyword evidence="6" id="KW-1185">Reference proteome</keyword>
<proteinExistence type="inferred from homology"/>
<dbReference type="InterPro" id="IPR051157">
    <property type="entry name" value="PDH/Transketolase"/>
</dbReference>
<accession>A0A1I4UQP0</accession>
<dbReference type="InterPro" id="IPR029061">
    <property type="entry name" value="THDP-binding"/>
</dbReference>
<dbReference type="Pfam" id="PF02779">
    <property type="entry name" value="Transket_pyr"/>
    <property type="match status" value="1"/>
</dbReference>
<organism evidence="5 6">
    <name type="scientific">Rugamonas rubra</name>
    <dbReference type="NCBI Taxonomy" id="758825"/>
    <lineage>
        <taxon>Bacteria</taxon>
        <taxon>Pseudomonadati</taxon>
        <taxon>Pseudomonadota</taxon>
        <taxon>Betaproteobacteria</taxon>
        <taxon>Burkholderiales</taxon>
        <taxon>Oxalobacteraceae</taxon>
        <taxon>Telluria group</taxon>
        <taxon>Rugamonas</taxon>
    </lineage>
</organism>
<evidence type="ECO:0000256" key="3">
    <source>
        <dbReference type="ARBA" id="ARBA00023052"/>
    </source>
</evidence>
<gene>
    <name evidence="5" type="ORF">SAMN02982985_05760</name>
</gene>
<keyword evidence="3" id="KW-0786">Thiamine pyrophosphate</keyword>
<dbReference type="CDD" id="cd07033">
    <property type="entry name" value="TPP_PYR_DXS_TK_like"/>
    <property type="match status" value="1"/>
</dbReference>
<protein>
    <submittedName>
        <fullName evidence="5">Transketolase</fullName>
    </submittedName>
</protein>
<comment type="cofactor">
    <cofactor evidence="1">
        <name>thiamine diphosphate</name>
        <dbReference type="ChEBI" id="CHEBI:58937"/>
    </cofactor>
</comment>
<dbReference type="OrthoDB" id="8732661at2"/>
<dbReference type="Gene3D" id="3.40.50.920">
    <property type="match status" value="1"/>
</dbReference>
<evidence type="ECO:0000256" key="1">
    <source>
        <dbReference type="ARBA" id="ARBA00001964"/>
    </source>
</evidence>
<dbReference type="SMART" id="SM00861">
    <property type="entry name" value="Transket_pyr"/>
    <property type="match status" value="1"/>
</dbReference>
<evidence type="ECO:0000256" key="2">
    <source>
        <dbReference type="ARBA" id="ARBA00007131"/>
    </source>
</evidence>
<sequence length="313" mass="33352">MRTAFSNAIAAAAIADPKVLLLTGDHGYALFDDFRKHRPDQFINCGVAEQNMVGVAAGLAKAGYKPIVYGLACFVPVRVLEQIKLDVCYQDLPVVFIGDGAGIVYSALGSSHQSAEDIAVLRAIPRLDILSPCDAREMDYAMAHALSFQRPVYIRMGKSDVGEIHQTALSAPLGDLVAVRGGAADTAAGGPRTAFLATGSMVKSAMLLAERLGDNPVWSVPTIKPINQAQLAGLARRYDNLVVLEEHNRIGGLGGAVAEAVGDLGGARARVLRLGINDRFSEFNGSWDYLLREHGIDTASLLAQIQTLLRDDA</sequence>
<evidence type="ECO:0000313" key="5">
    <source>
        <dbReference type="EMBL" id="SFM91309.1"/>
    </source>
</evidence>
<feature type="domain" description="Transketolase-like pyrimidine-binding" evidence="4">
    <location>
        <begin position="1"/>
        <end position="163"/>
    </location>
</feature>
<evidence type="ECO:0000313" key="6">
    <source>
        <dbReference type="Proteomes" id="UP000199470"/>
    </source>
</evidence>
<dbReference type="AlphaFoldDB" id="A0A1I4UQP0"/>
<dbReference type="SUPFAM" id="SSF52922">
    <property type="entry name" value="TK C-terminal domain-like"/>
    <property type="match status" value="1"/>
</dbReference>
<evidence type="ECO:0000259" key="4">
    <source>
        <dbReference type="SMART" id="SM00861"/>
    </source>
</evidence>
<dbReference type="RefSeq" id="WP_093391184.1">
    <property type="nucleotide sequence ID" value="NZ_FOTW01000047.1"/>
</dbReference>
<dbReference type="InterPro" id="IPR005475">
    <property type="entry name" value="Transketolase-like_Pyr-bd"/>
</dbReference>
<dbReference type="EMBL" id="FOTW01000047">
    <property type="protein sequence ID" value="SFM91309.1"/>
    <property type="molecule type" value="Genomic_DNA"/>
</dbReference>
<dbReference type="Proteomes" id="UP000199470">
    <property type="component" value="Unassembled WGS sequence"/>
</dbReference>
<dbReference type="PANTHER" id="PTHR43825:SF5">
    <property type="entry name" value="HYPOTHETICAL TRANSKETOLASE FAMILY PROTEIN"/>
    <property type="match status" value="1"/>
</dbReference>